<dbReference type="PRINTS" id="PR00125">
    <property type="entry name" value="ATPASEDELTA"/>
</dbReference>
<evidence type="ECO:0000256" key="4">
    <source>
        <dbReference type="ARBA" id="ARBA00023065"/>
    </source>
</evidence>
<evidence type="ECO:0000256" key="3">
    <source>
        <dbReference type="ARBA" id="ARBA00022781"/>
    </source>
</evidence>
<protein>
    <recommendedName>
        <fullName evidence="8">ATP synthase subunit delta</fullName>
    </recommendedName>
    <alternativeName>
        <fullName evidence="8">ATP synthase F(1) sector subunit delta</fullName>
    </alternativeName>
    <alternativeName>
        <fullName evidence="8">F-type ATPase subunit delta</fullName>
        <shortName evidence="8">F-ATPase subunit delta</shortName>
    </alternativeName>
</protein>
<comment type="function">
    <text evidence="8">This protein is part of the stalk that links CF(0) to CF(1). It either transmits conformational changes from CF(0) to CF(1) or is implicated in proton conduction.</text>
</comment>
<keyword evidence="6 8" id="KW-0139">CF(1)</keyword>
<evidence type="ECO:0000256" key="8">
    <source>
        <dbReference type="HAMAP-Rule" id="MF_01416"/>
    </source>
</evidence>
<keyword evidence="5 8" id="KW-0472">Membrane</keyword>
<evidence type="ECO:0000313" key="10">
    <source>
        <dbReference type="Proteomes" id="UP000029003"/>
    </source>
</evidence>
<dbReference type="GeneID" id="78110381"/>
<evidence type="ECO:0000256" key="6">
    <source>
        <dbReference type="ARBA" id="ARBA00023196"/>
    </source>
</evidence>
<evidence type="ECO:0000256" key="1">
    <source>
        <dbReference type="ARBA" id="ARBA00004370"/>
    </source>
</evidence>
<evidence type="ECO:0000256" key="2">
    <source>
        <dbReference type="ARBA" id="ARBA00022448"/>
    </source>
</evidence>
<comment type="similarity">
    <text evidence="8">Belongs to the ATPase delta chain family.</text>
</comment>
<dbReference type="InterPro" id="IPR000711">
    <property type="entry name" value="ATPase_OSCP/dsu"/>
</dbReference>
<accession>A0A087E5X9</accession>
<keyword evidence="2 8" id="KW-0813">Transport</keyword>
<keyword evidence="8" id="KW-1003">Cell membrane</keyword>
<dbReference type="GO" id="GO:0046933">
    <property type="term" value="F:proton-transporting ATP synthase activity, rotational mechanism"/>
    <property type="evidence" value="ECO:0007669"/>
    <property type="project" value="UniProtKB-UniRule"/>
</dbReference>
<evidence type="ECO:0000256" key="5">
    <source>
        <dbReference type="ARBA" id="ARBA00023136"/>
    </source>
</evidence>
<dbReference type="RefSeq" id="WP_029575746.1">
    <property type="nucleotide sequence ID" value="NZ_JGZT01000005.1"/>
</dbReference>
<dbReference type="AlphaFoldDB" id="A0A087E5X9"/>
<keyword evidence="4 8" id="KW-0406">Ion transport</keyword>
<dbReference type="InterPro" id="IPR020781">
    <property type="entry name" value="ATPase_OSCP/d_CS"/>
</dbReference>
<dbReference type="EMBL" id="JGZT01000005">
    <property type="protein sequence ID" value="KFJ03180.1"/>
    <property type="molecule type" value="Genomic_DNA"/>
</dbReference>
<reference evidence="9 10" key="1">
    <citation type="submission" date="2014-03" db="EMBL/GenBank/DDBJ databases">
        <title>Genomics of Bifidobacteria.</title>
        <authorList>
            <person name="Ventura M."/>
            <person name="Milani C."/>
            <person name="Lugli G.A."/>
        </authorList>
    </citation>
    <scope>NUCLEOTIDE SEQUENCE [LARGE SCALE GENOMIC DNA]</scope>
    <source>
        <strain evidence="9 10">LMG 21395</strain>
    </source>
</reference>
<dbReference type="GO" id="GO:0045259">
    <property type="term" value="C:proton-transporting ATP synthase complex"/>
    <property type="evidence" value="ECO:0007669"/>
    <property type="project" value="UniProtKB-KW"/>
</dbReference>
<dbReference type="OrthoDB" id="5242917at2"/>
<dbReference type="PROSITE" id="PS00389">
    <property type="entry name" value="ATPASE_DELTA"/>
    <property type="match status" value="1"/>
</dbReference>
<dbReference type="GO" id="GO:0005886">
    <property type="term" value="C:plasma membrane"/>
    <property type="evidence" value="ECO:0007669"/>
    <property type="project" value="UniProtKB-SubCell"/>
</dbReference>
<comment type="function">
    <text evidence="8">F(1)F(0) ATP synthase produces ATP from ADP in the presence of a proton or sodium gradient. F-type ATPases consist of two structural domains, F(1) containing the extramembraneous catalytic core and F(0) containing the membrane proton channel, linked together by a central stalk and a peripheral stalk. During catalysis, ATP synthesis in the catalytic domain of F(1) is coupled via a rotary mechanism of the central stalk subunits to proton translocation.</text>
</comment>
<sequence>MRGEASRIADRVSRDSLAPKLKATGEDAWRVGNELFAVTDLLDHNVQVERALTDPARPAADKTTMVHTLLEGKAHPMTVEILDDLVQRRWSKPHDIANAVEDFGVDAMMYYADATGTTMKVSVELAELHSALLNMPVVRTRLYDEHSSAEARVALLHNVLSGNEISKVTMRLAEHATANPRHRRYLATIQWLINKLSRHMGESMVTVTTAAPLSGEQIDRLTKIYTKRTGHAVHINSVVDPTVLGGMRVQIGHEVNDNTVIAQLNKLKRSVQVTA</sequence>
<dbReference type="HAMAP" id="MF_01416">
    <property type="entry name" value="ATP_synth_delta_bact"/>
    <property type="match status" value="1"/>
</dbReference>
<comment type="subcellular location">
    <subcellularLocation>
        <location evidence="8">Cell membrane</location>
        <topology evidence="8">Peripheral membrane protein</topology>
    </subcellularLocation>
    <subcellularLocation>
        <location evidence="1">Membrane</location>
    </subcellularLocation>
</comment>
<evidence type="ECO:0000313" key="9">
    <source>
        <dbReference type="EMBL" id="KFJ03180.1"/>
    </source>
</evidence>
<name>A0A087E5X9_9BIFI</name>
<proteinExistence type="inferred from homology"/>
<comment type="caution">
    <text evidence="9">The sequence shown here is derived from an EMBL/GenBank/DDBJ whole genome shotgun (WGS) entry which is preliminary data.</text>
</comment>
<organism evidence="9 10">
    <name type="scientific">Bifidobacterium thermacidophilum subsp. thermacidophilum</name>
    <dbReference type="NCBI Taxonomy" id="79262"/>
    <lineage>
        <taxon>Bacteria</taxon>
        <taxon>Bacillati</taxon>
        <taxon>Actinomycetota</taxon>
        <taxon>Actinomycetes</taxon>
        <taxon>Bifidobacteriales</taxon>
        <taxon>Bifidobacteriaceae</taxon>
        <taxon>Bifidobacterium</taxon>
    </lineage>
</organism>
<evidence type="ECO:0000256" key="7">
    <source>
        <dbReference type="ARBA" id="ARBA00023310"/>
    </source>
</evidence>
<keyword evidence="3 8" id="KW-0375">Hydrogen ion transport</keyword>
<gene>
    <name evidence="8" type="primary">atpH</name>
    <name evidence="9" type="ORF">THER5_0640</name>
</gene>
<dbReference type="NCBIfam" id="NF009967">
    <property type="entry name" value="PRK13430.1"/>
    <property type="match status" value="1"/>
</dbReference>
<dbReference type="Proteomes" id="UP000029003">
    <property type="component" value="Unassembled WGS sequence"/>
</dbReference>
<dbReference type="Pfam" id="PF00213">
    <property type="entry name" value="OSCP"/>
    <property type="match status" value="1"/>
</dbReference>
<keyword evidence="7 8" id="KW-0066">ATP synthesis</keyword>
<dbReference type="PANTHER" id="PTHR11910">
    <property type="entry name" value="ATP SYNTHASE DELTA CHAIN"/>
    <property type="match status" value="1"/>
</dbReference>